<dbReference type="PANTHER" id="PTHR28617:SF1">
    <property type="entry name" value="CILIA- AND FLAGELLA-ASSOCIATED PROTEIN 77"/>
    <property type="match status" value="1"/>
</dbReference>
<dbReference type="EMBL" id="CAXITT010000171">
    <property type="protein sequence ID" value="CAL1534432.1"/>
    <property type="molecule type" value="Genomic_DNA"/>
</dbReference>
<accession>A0AAV2HL63</accession>
<dbReference type="PANTHER" id="PTHR28617">
    <property type="entry name" value="CILIA- AND FLAGELLA-ASSOCIATED PROTEIN 77"/>
    <property type="match status" value="1"/>
</dbReference>
<comment type="caution">
    <text evidence="1">The sequence shown here is derived from an EMBL/GenBank/DDBJ whole genome shotgun (WGS) entry which is preliminary data.</text>
</comment>
<sequence length="317" mass="36208">MCKNIACDDNCECKCIVQPCPKRIDVCQTDIAGCECRKIKQNLPVDDPWENPLNPYNDTKTGYLGQHRSSMMKNPLLFKSRLGIHKRCSREMPCDDYTFGSLPKITWTASHALAGWSGCLPEHKTWVLRKRPTRCSTNFLALNRAAITAGITQEQELRDFRNTHSRRFSKKDKEFCTRGKAMPISLDSSSIFGAPTRYTNTVADLITNQEHKDWLNCVRPCMESRPKCGKPDPWKENHAYTLRMFKNDPGLKPGKLWHMPKFENIAQPHLSTFRKDAARLAAFNARNYDKVGRDGMFGQGIPTKAINERDTISCFKA</sequence>
<evidence type="ECO:0000313" key="1">
    <source>
        <dbReference type="EMBL" id="CAL1534432.1"/>
    </source>
</evidence>
<dbReference type="Pfam" id="PF14825">
    <property type="entry name" value="CFAP77"/>
    <property type="match status" value="1"/>
</dbReference>
<evidence type="ECO:0000313" key="2">
    <source>
        <dbReference type="Proteomes" id="UP001497497"/>
    </source>
</evidence>
<dbReference type="AlphaFoldDB" id="A0AAV2HL63"/>
<dbReference type="InterPro" id="IPR029147">
    <property type="entry name" value="CFAP77"/>
</dbReference>
<dbReference type="Proteomes" id="UP001497497">
    <property type="component" value="Unassembled WGS sequence"/>
</dbReference>
<protein>
    <submittedName>
        <fullName evidence="1">Uncharacterized protein</fullName>
    </submittedName>
</protein>
<reference evidence="1 2" key="1">
    <citation type="submission" date="2024-04" db="EMBL/GenBank/DDBJ databases">
        <authorList>
            <consortium name="Genoscope - CEA"/>
            <person name="William W."/>
        </authorList>
    </citation>
    <scope>NUCLEOTIDE SEQUENCE [LARGE SCALE GENOMIC DNA]</scope>
</reference>
<name>A0AAV2HL63_LYMST</name>
<organism evidence="1 2">
    <name type="scientific">Lymnaea stagnalis</name>
    <name type="common">Great pond snail</name>
    <name type="synonym">Helix stagnalis</name>
    <dbReference type="NCBI Taxonomy" id="6523"/>
    <lineage>
        <taxon>Eukaryota</taxon>
        <taxon>Metazoa</taxon>
        <taxon>Spiralia</taxon>
        <taxon>Lophotrochozoa</taxon>
        <taxon>Mollusca</taxon>
        <taxon>Gastropoda</taxon>
        <taxon>Heterobranchia</taxon>
        <taxon>Euthyneura</taxon>
        <taxon>Panpulmonata</taxon>
        <taxon>Hygrophila</taxon>
        <taxon>Lymnaeoidea</taxon>
        <taxon>Lymnaeidae</taxon>
        <taxon>Lymnaea</taxon>
    </lineage>
</organism>
<gene>
    <name evidence="1" type="ORF">GSLYS_00008392001</name>
</gene>
<proteinExistence type="predicted"/>
<keyword evidence="2" id="KW-1185">Reference proteome</keyword>